<evidence type="ECO:0000313" key="13">
    <source>
        <dbReference type="Proteomes" id="UP000284706"/>
    </source>
</evidence>
<keyword evidence="3" id="KW-0964">Secreted</keyword>
<evidence type="ECO:0000313" key="12">
    <source>
        <dbReference type="EMBL" id="PPQ68593.1"/>
    </source>
</evidence>
<dbReference type="GO" id="GO:0004650">
    <property type="term" value="F:polygalacturonase activity"/>
    <property type="evidence" value="ECO:0007669"/>
    <property type="project" value="InterPro"/>
</dbReference>
<dbReference type="PANTHER" id="PTHR31736:SF19">
    <property type="entry name" value="PECTIN LYASE SUPERFAMILY PROTEIN-RELATED"/>
    <property type="match status" value="1"/>
</dbReference>
<feature type="signal peptide" evidence="11">
    <location>
        <begin position="1"/>
        <end position="21"/>
    </location>
</feature>
<comment type="similarity">
    <text evidence="2 10">Belongs to the glycosyl hydrolase 28 family.</text>
</comment>
<evidence type="ECO:0000256" key="5">
    <source>
        <dbReference type="ARBA" id="ARBA00022801"/>
    </source>
</evidence>
<dbReference type="GO" id="GO:0071555">
    <property type="term" value="P:cell wall organization"/>
    <property type="evidence" value="ECO:0007669"/>
    <property type="project" value="UniProtKB-KW"/>
</dbReference>
<dbReference type="SUPFAM" id="SSF51126">
    <property type="entry name" value="Pectin lyase-like"/>
    <property type="match status" value="1"/>
</dbReference>
<dbReference type="Proteomes" id="UP000284706">
    <property type="component" value="Unassembled WGS sequence"/>
</dbReference>
<keyword evidence="7" id="KW-0325">Glycoprotein</keyword>
<dbReference type="InterPro" id="IPR000743">
    <property type="entry name" value="Glyco_hydro_28"/>
</dbReference>
<dbReference type="InterPro" id="IPR012334">
    <property type="entry name" value="Pectin_lyas_fold"/>
</dbReference>
<organism evidence="12 13">
    <name type="scientific">Gymnopilus dilepis</name>
    <dbReference type="NCBI Taxonomy" id="231916"/>
    <lineage>
        <taxon>Eukaryota</taxon>
        <taxon>Fungi</taxon>
        <taxon>Dikarya</taxon>
        <taxon>Basidiomycota</taxon>
        <taxon>Agaricomycotina</taxon>
        <taxon>Agaricomycetes</taxon>
        <taxon>Agaricomycetidae</taxon>
        <taxon>Agaricales</taxon>
        <taxon>Agaricineae</taxon>
        <taxon>Hymenogastraceae</taxon>
        <taxon>Gymnopilus</taxon>
    </lineage>
</organism>
<evidence type="ECO:0008006" key="14">
    <source>
        <dbReference type="Google" id="ProtNLM"/>
    </source>
</evidence>
<dbReference type="InParanoid" id="A0A409VQT4"/>
<evidence type="ECO:0000256" key="3">
    <source>
        <dbReference type="ARBA" id="ARBA00022525"/>
    </source>
</evidence>
<protein>
    <recommendedName>
        <fullName evidence="14">Pectate lyase superfamily protein domain-containing protein</fullName>
    </recommendedName>
</protein>
<evidence type="ECO:0000256" key="8">
    <source>
        <dbReference type="ARBA" id="ARBA00023295"/>
    </source>
</evidence>
<dbReference type="PANTHER" id="PTHR31736">
    <property type="match status" value="1"/>
</dbReference>
<dbReference type="GO" id="GO:0005975">
    <property type="term" value="P:carbohydrate metabolic process"/>
    <property type="evidence" value="ECO:0007669"/>
    <property type="project" value="InterPro"/>
</dbReference>
<evidence type="ECO:0000256" key="7">
    <source>
        <dbReference type="ARBA" id="ARBA00023180"/>
    </source>
</evidence>
<dbReference type="AlphaFoldDB" id="A0A409VQT4"/>
<dbReference type="GO" id="GO:0005576">
    <property type="term" value="C:extracellular region"/>
    <property type="evidence" value="ECO:0007669"/>
    <property type="project" value="UniProtKB-SubCell"/>
</dbReference>
<keyword evidence="6" id="KW-1015">Disulfide bond</keyword>
<evidence type="ECO:0000256" key="1">
    <source>
        <dbReference type="ARBA" id="ARBA00004613"/>
    </source>
</evidence>
<comment type="caution">
    <text evidence="12">The sequence shown here is derived from an EMBL/GenBank/DDBJ whole genome shotgun (WGS) entry which is preliminary data.</text>
</comment>
<comment type="subcellular location">
    <subcellularLocation>
        <location evidence="1">Secreted</location>
    </subcellularLocation>
</comment>
<evidence type="ECO:0000256" key="2">
    <source>
        <dbReference type="ARBA" id="ARBA00008834"/>
    </source>
</evidence>
<keyword evidence="5 10" id="KW-0378">Hydrolase</keyword>
<reference evidence="12 13" key="1">
    <citation type="journal article" date="2018" name="Evol. Lett.">
        <title>Horizontal gene cluster transfer increased hallucinogenic mushroom diversity.</title>
        <authorList>
            <person name="Reynolds H.T."/>
            <person name="Vijayakumar V."/>
            <person name="Gluck-Thaler E."/>
            <person name="Korotkin H.B."/>
            <person name="Matheny P.B."/>
            <person name="Slot J.C."/>
        </authorList>
    </citation>
    <scope>NUCLEOTIDE SEQUENCE [LARGE SCALE GENOMIC DNA]</scope>
    <source>
        <strain evidence="12 13">SRW20</strain>
    </source>
</reference>
<feature type="chain" id="PRO_5019186436" description="Pectate lyase superfamily protein domain-containing protein" evidence="11">
    <location>
        <begin position="22"/>
        <end position="447"/>
    </location>
</feature>
<keyword evidence="13" id="KW-1185">Reference proteome</keyword>
<evidence type="ECO:0000256" key="11">
    <source>
        <dbReference type="SAM" id="SignalP"/>
    </source>
</evidence>
<dbReference type="Gene3D" id="2.160.20.10">
    <property type="entry name" value="Single-stranded right-handed beta-helix, Pectin lyase-like"/>
    <property type="match status" value="1"/>
</dbReference>
<dbReference type="GO" id="GO:0046576">
    <property type="term" value="F:rhamnogalacturonan alpha-L-rhamnopyranosyl-(1-&gt;4)-alpha-D-galactopyranosyluronide lyase activity"/>
    <property type="evidence" value="ECO:0007669"/>
    <property type="project" value="UniProtKB-ARBA"/>
</dbReference>
<accession>A0A409VQT4</accession>
<evidence type="ECO:0000256" key="10">
    <source>
        <dbReference type="RuleBase" id="RU361169"/>
    </source>
</evidence>
<proteinExistence type="inferred from homology"/>
<gene>
    <name evidence="12" type="ORF">CVT26_003382</name>
</gene>
<dbReference type="InterPro" id="IPR011050">
    <property type="entry name" value="Pectin_lyase_fold/virulence"/>
</dbReference>
<evidence type="ECO:0000256" key="4">
    <source>
        <dbReference type="ARBA" id="ARBA00022729"/>
    </source>
</evidence>
<evidence type="ECO:0000256" key="6">
    <source>
        <dbReference type="ARBA" id="ARBA00023157"/>
    </source>
</evidence>
<dbReference type="Pfam" id="PF00295">
    <property type="entry name" value="Glyco_hydro_28"/>
    <property type="match status" value="1"/>
</dbReference>
<keyword evidence="8 10" id="KW-0326">Glycosidase</keyword>
<keyword evidence="9" id="KW-0961">Cell wall biogenesis/degradation</keyword>
<name>A0A409VQT4_9AGAR</name>
<evidence type="ECO:0000256" key="9">
    <source>
        <dbReference type="ARBA" id="ARBA00023316"/>
    </source>
</evidence>
<sequence>MALSVSRVALALLLATSATYAQLTGSVGPTTPLSSKRNKICSVLDYGGSVGSSDIGPAIGSAFTNCVLKNSGSTLYVPPGNYNMQTWQTLTGGTKWAFQMDGVITRTATTGGHMIVVENATDFEMYSSNSAGAIQGNGYQCRNAGPRLLRIVTSTNWSVHDLIFVDSPEFHIVVQTGSNGELYNLAIRGTNLGGSDGIDISGNNHWVHDVEVTNRDECVTVKSPASNFLIENIWCNQSGGSAIGSLGTGTAIENIVYKNVYTNGGNQVFMIKSNGGSGYVRNVLFQNFLARGTAYGLNVNQYWSDETTASGNGVQLSNIQFENWDGEVVDGVQRPPIQFLCADGAPCTGMTLSNVNMWSATGKAVMKCESAYGTGACLKSGSGGSYAATTVSMTQPAGYTNPPSLAGDLSQGFATNSPIPIPTIPSTYYPGVPQISPLAKNKFVLTS</sequence>
<dbReference type="EMBL" id="NHYE01005592">
    <property type="protein sequence ID" value="PPQ68593.1"/>
    <property type="molecule type" value="Genomic_DNA"/>
</dbReference>
<keyword evidence="4 11" id="KW-0732">Signal</keyword>
<dbReference type="OrthoDB" id="2268901at2759"/>
<dbReference type="STRING" id="231916.A0A409VQT4"/>